<name>A0A8H7V574_9FUNG</name>
<comment type="caution">
    <text evidence="2">The sequence shown here is derived from an EMBL/GenBank/DDBJ whole genome shotgun (WGS) entry which is preliminary data.</text>
</comment>
<reference evidence="2" key="1">
    <citation type="submission" date="2020-12" db="EMBL/GenBank/DDBJ databases">
        <title>Metabolic potential, ecology and presence of endohyphal bacteria is reflected in genomic diversity of Mucoromycotina.</title>
        <authorList>
            <person name="Muszewska A."/>
            <person name="Okrasinska A."/>
            <person name="Steczkiewicz K."/>
            <person name="Drgas O."/>
            <person name="Orlowska M."/>
            <person name="Perlinska-Lenart U."/>
            <person name="Aleksandrzak-Piekarczyk T."/>
            <person name="Szatraj K."/>
            <person name="Zielenkiewicz U."/>
            <person name="Pilsyk S."/>
            <person name="Malc E."/>
            <person name="Mieczkowski P."/>
            <person name="Kruszewska J.S."/>
            <person name="Biernat P."/>
            <person name="Pawlowska J."/>
        </authorList>
    </citation>
    <scope>NUCLEOTIDE SEQUENCE</scope>
    <source>
        <strain evidence="2">CBS 226.32</strain>
    </source>
</reference>
<dbReference type="InterPro" id="IPR008030">
    <property type="entry name" value="NmrA-like"/>
</dbReference>
<dbReference type="SUPFAM" id="SSF51735">
    <property type="entry name" value="NAD(P)-binding Rossmann-fold domains"/>
    <property type="match status" value="1"/>
</dbReference>
<dbReference type="InterPro" id="IPR051604">
    <property type="entry name" value="Ergot_Alk_Oxidoreductase"/>
</dbReference>
<proteinExistence type="predicted"/>
<accession>A0A8H7V574</accession>
<evidence type="ECO:0000259" key="1">
    <source>
        <dbReference type="Pfam" id="PF05368"/>
    </source>
</evidence>
<organism evidence="2 3">
    <name type="scientific">Mucor plumbeus</name>
    <dbReference type="NCBI Taxonomy" id="97098"/>
    <lineage>
        <taxon>Eukaryota</taxon>
        <taxon>Fungi</taxon>
        <taxon>Fungi incertae sedis</taxon>
        <taxon>Mucoromycota</taxon>
        <taxon>Mucoromycotina</taxon>
        <taxon>Mucoromycetes</taxon>
        <taxon>Mucorales</taxon>
        <taxon>Mucorineae</taxon>
        <taxon>Mucoraceae</taxon>
        <taxon>Mucor</taxon>
    </lineage>
</organism>
<evidence type="ECO:0000313" key="3">
    <source>
        <dbReference type="Proteomes" id="UP000650833"/>
    </source>
</evidence>
<dbReference type="InterPro" id="IPR036291">
    <property type="entry name" value="NAD(P)-bd_dom_sf"/>
</dbReference>
<protein>
    <recommendedName>
        <fullName evidence="1">NmrA-like domain-containing protein</fullName>
    </recommendedName>
</protein>
<gene>
    <name evidence="2" type="ORF">INT46_002218</name>
</gene>
<dbReference type="Proteomes" id="UP000650833">
    <property type="component" value="Unassembled WGS sequence"/>
</dbReference>
<sequence>MTPTILIVGATGNTGKSVVRNLSRLLQSQNSKYRILGLTRSLNSTTSQELAKLPQVEMQEIDWTTIEAAWLKEQDVVKAYIAPHNLPQQFVDESAFFIALLQAKVKYVVKLSTSVNAISPTSPVIYGRSHWAVENLLSQPEFKNLQWTSLQPNIFTSHFLAPAVEWIKQYKKTENQETLNIYLDADTPAAMIDPEDVGNVAAHLLALEDPTSHNQAKYVLAGPEDVNGKQIVKAVENLTEVKVQKVVYKSTGVFEELIASGAFPKNSATSFLAALESLWQGELSLSNSPNSKEINELAPPKRTIDDALKAMLEE</sequence>
<evidence type="ECO:0000313" key="2">
    <source>
        <dbReference type="EMBL" id="KAG2205927.1"/>
    </source>
</evidence>
<dbReference type="PANTHER" id="PTHR43162:SF1">
    <property type="entry name" value="PRESTALK A DIFFERENTIATION PROTEIN A"/>
    <property type="match status" value="1"/>
</dbReference>
<dbReference type="AlphaFoldDB" id="A0A8H7V574"/>
<dbReference type="EMBL" id="JAEPRC010000162">
    <property type="protein sequence ID" value="KAG2205927.1"/>
    <property type="molecule type" value="Genomic_DNA"/>
</dbReference>
<dbReference type="Pfam" id="PF05368">
    <property type="entry name" value="NmrA"/>
    <property type="match status" value="1"/>
</dbReference>
<dbReference type="Gene3D" id="3.40.50.720">
    <property type="entry name" value="NAD(P)-binding Rossmann-like Domain"/>
    <property type="match status" value="1"/>
</dbReference>
<dbReference type="PANTHER" id="PTHR43162">
    <property type="match status" value="1"/>
</dbReference>
<dbReference type="OrthoDB" id="413314at2759"/>
<keyword evidence="3" id="KW-1185">Reference proteome</keyword>
<feature type="domain" description="NmrA-like" evidence="1">
    <location>
        <begin position="2"/>
        <end position="276"/>
    </location>
</feature>